<dbReference type="InterPro" id="IPR015943">
    <property type="entry name" value="WD40/YVTN_repeat-like_dom_sf"/>
</dbReference>
<proteinExistence type="predicted"/>
<organism evidence="2">
    <name type="scientific">marine sediment metagenome</name>
    <dbReference type="NCBI Taxonomy" id="412755"/>
    <lineage>
        <taxon>unclassified sequences</taxon>
        <taxon>metagenomes</taxon>
        <taxon>ecological metagenomes</taxon>
    </lineage>
</organism>
<dbReference type="SUPFAM" id="SSF50998">
    <property type="entry name" value="Quinoprotein alcohol dehydrogenase-like"/>
    <property type="match status" value="1"/>
</dbReference>
<dbReference type="Gene3D" id="2.130.10.10">
    <property type="entry name" value="YVTN repeat-like/Quinoprotein amine dehydrogenase"/>
    <property type="match status" value="1"/>
</dbReference>
<name>A0A0F9GH34_9ZZZZ</name>
<dbReference type="EMBL" id="LAZR01028468">
    <property type="protein sequence ID" value="KKL62502.1"/>
    <property type="molecule type" value="Genomic_DNA"/>
</dbReference>
<dbReference type="PANTHER" id="PTHR34512:SF30">
    <property type="entry name" value="OUTER MEMBRANE PROTEIN ASSEMBLY FACTOR BAMB"/>
    <property type="match status" value="1"/>
</dbReference>
<evidence type="ECO:0000259" key="1">
    <source>
        <dbReference type="Pfam" id="PF13360"/>
    </source>
</evidence>
<feature type="non-terminal residue" evidence="2">
    <location>
        <position position="1"/>
    </location>
</feature>
<dbReference type="Pfam" id="PF13360">
    <property type="entry name" value="PQQ_2"/>
    <property type="match status" value="1"/>
</dbReference>
<dbReference type="InterPro" id="IPR011047">
    <property type="entry name" value="Quinoprotein_ADH-like_sf"/>
</dbReference>
<protein>
    <recommendedName>
        <fullName evidence="1">Pyrrolo-quinoline quinone repeat domain-containing protein</fullName>
    </recommendedName>
</protein>
<comment type="caution">
    <text evidence="2">The sequence shown here is derived from an EMBL/GenBank/DDBJ whole genome shotgun (WGS) entry which is preliminary data.</text>
</comment>
<evidence type="ECO:0000313" key="2">
    <source>
        <dbReference type="EMBL" id="KKL62502.1"/>
    </source>
</evidence>
<feature type="domain" description="Pyrrolo-quinoline quinone repeat" evidence="1">
    <location>
        <begin position="55"/>
        <end position="252"/>
    </location>
</feature>
<dbReference type="PANTHER" id="PTHR34512">
    <property type="entry name" value="CELL SURFACE PROTEIN"/>
    <property type="match status" value="1"/>
</dbReference>
<dbReference type="InterPro" id="IPR002372">
    <property type="entry name" value="PQQ_rpt_dom"/>
</dbReference>
<gene>
    <name evidence="2" type="ORF">LCGC14_2184550</name>
</gene>
<reference evidence="2" key="1">
    <citation type="journal article" date="2015" name="Nature">
        <title>Complex archaea that bridge the gap between prokaryotes and eukaryotes.</title>
        <authorList>
            <person name="Spang A."/>
            <person name="Saw J.H."/>
            <person name="Jorgensen S.L."/>
            <person name="Zaremba-Niedzwiedzka K."/>
            <person name="Martijn J."/>
            <person name="Lind A.E."/>
            <person name="van Eijk R."/>
            <person name="Schleper C."/>
            <person name="Guy L."/>
            <person name="Ettema T.J."/>
        </authorList>
    </citation>
    <scope>NUCLEOTIDE SEQUENCE</scope>
</reference>
<accession>A0A0F9GH34</accession>
<dbReference type="AlphaFoldDB" id="A0A0F9GH34"/>
<sequence>WISSAPAMWLDGTVLAGIKAGKKVGLARLVPPTKRRQPPVEKWFYATANPIFTSAAVVGEHVFVVDGRAGQQGRKLHCLNAESGQPLWTRPVAVDAPGHLTATPSAVMVLDEANRLTCISAASAAEAGPTVTWQATVSSPVGMPAIAGDLVLLAQRSPSGVVALDIVAGRKLWWGPLDAPVTTGVISREDLAVVGTDRGLAAIGLWDGRARWAVPAKGIAGVLVGDRRHLALTTAAGEVLIFDWSGQKVAQATGAVGGLPPLLIGDRALLCQAEALALMDLGNGRTKLWLKTGWLGDVTASPILADSHLYFGTNEKGLVCVRAR</sequence>